<keyword evidence="3" id="KW-1185">Reference proteome</keyword>
<dbReference type="Pfam" id="PF10728">
    <property type="entry name" value="DUF2520"/>
    <property type="match status" value="1"/>
</dbReference>
<sequence>MPTSPRRVDIVGRGRLGTALARAFTDAGLKVGGPHSRGYDGADAEIVVLCVPDREISAAAQAISPKPGLLVGHTSGATTLDALGPHEAFSLHPLMTIPRSGADFTGATAAVAGTTESALQVASELAEVIGMVAAAVDERERGTYHAAGCVASNYLMTVLDFADRLAAQVGITREQLAPIVRASVDNWVRDGGEIALTGPVLRGDEATLDRHRAAIADHLPADAELHEALIEATRELAARAHQRED</sequence>
<proteinExistence type="predicted"/>
<evidence type="ECO:0000313" key="3">
    <source>
        <dbReference type="Proteomes" id="UP000463857"/>
    </source>
</evidence>
<dbReference type="AlphaFoldDB" id="A0A7L4YRL2"/>
<dbReference type="InterPro" id="IPR036291">
    <property type="entry name" value="NAD(P)-bd_dom_sf"/>
</dbReference>
<dbReference type="InterPro" id="IPR037108">
    <property type="entry name" value="TM1727-like_C_sf"/>
</dbReference>
<dbReference type="SUPFAM" id="SSF48179">
    <property type="entry name" value="6-phosphogluconate dehydrogenase C-terminal domain-like"/>
    <property type="match status" value="1"/>
</dbReference>
<gene>
    <name evidence="2" type="ORF">EK0264_13525</name>
</gene>
<dbReference type="Gene3D" id="1.10.1040.20">
    <property type="entry name" value="ProC-like, C-terminal domain"/>
    <property type="match status" value="1"/>
</dbReference>
<dbReference type="PANTHER" id="PTHR40459">
    <property type="entry name" value="CONSERVED HYPOTHETICAL ALANINE AND LEUCINE RICH PROTEIN"/>
    <property type="match status" value="1"/>
</dbReference>
<reference evidence="2 3" key="1">
    <citation type="journal article" date="2018" name="Int. J. Syst. Evol. Microbiol.">
        <title>Epidermidibacterium keratini gen. nov., sp. nov., a member of the family Sporichthyaceae, isolated from keratin epidermis.</title>
        <authorList>
            <person name="Lee D.G."/>
            <person name="Trujillo M.E."/>
            <person name="Kang S."/>
            <person name="Nam J.J."/>
            <person name="Kim Y.J."/>
        </authorList>
    </citation>
    <scope>NUCLEOTIDE SEQUENCE [LARGE SCALE GENOMIC DNA]</scope>
    <source>
        <strain evidence="2 3">EPI-7</strain>
    </source>
</reference>
<dbReference type="Proteomes" id="UP000463857">
    <property type="component" value="Chromosome"/>
</dbReference>
<protein>
    <submittedName>
        <fullName evidence="2">DUF2520 domain-containing protein</fullName>
    </submittedName>
</protein>
<dbReference type="EMBL" id="CP047156">
    <property type="protein sequence ID" value="QHC01207.1"/>
    <property type="molecule type" value="Genomic_DNA"/>
</dbReference>
<dbReference type="OrthoDB" id="8650434at2"/>
<dbReference type="InterPro" id="IPR008927">
    <property type="entry name" value="6-PGluconate_DH-like_C_sf"/>
</dbReference>
<evidence type="ECO:0000259" key="1">
    <source>
        <dbReference type="Pfam" id="PF10728"/>
    </source>
</evidence>
<dbReference type="InterPro" id="IPR018931">
    <property type="entry name" value="DUF2520"/>
</dbReference>
<dbReference type="PANTHER" id="PTHR40459:SF1">
    <property type="entry name" value="CONSERVED HYPOTHETICAL ALANINE AND LEUCINE RICH PROTEIN"/>
    <property type="match status" value="1"/>
</dbReference>
<dbReference type="InParanoid" id="A0A7L4YRL2"/>
<dbReference type="Gene3D" id="3.40.50.720">
    <property type="entry name" value="NAD(P)-binding Rossmann-like Domain"/>
    <property type="match status" value="1"/>
</dbReference>
<feature type="domain" description="DUF2520" evidence="1">
    <location>
        <begin position="110"/>
        <end position="229"/>
    </location>
</feature>
<name>A0A7L4YRL2_9ACTN</name>
<dbReference type="SUPFAM" id="SSF51735">
    <property type="entry name" value="NAD(P)-binding Rossmann-fold domains"/>
    <property type="match status" value="1"/>
</dbReference>
<dbReference type="KEGG" id="eke:EK0264_13525"/>
<evidence type="ECO:0000313" key="2">
    <source>
        <dbReference type="EMBL" id="QHC01207.1"/>
    </source>
</evidence>
<accession>A0A7L4YRL2</accession>
<dbReference type="RefSeq" id="WP_159546344.1">
    <property type="nucleotide sequence ID" value="NZ_CP047156.1"/>
</dbReference>
<organism evidence="2 3">
    <name type="scientific">Epidermidibacterium keratini</name>
    <dbReference type="NCBI Taxonomy" id="1891644"/>
    <lineage>
        <taxon>Bacteria</taxon>
        <taxon>Bacillati</taxon>
        <taxon>Actinomycetota</taxon>
        <taxon>Actinomycetes</taxon>
        <taxon>Sporichthyales</taxon>
        <taxon>Sporichthyaceae</taxon>
        <taxon>Epidermidibacterium</taxon>
    </lineage>
</organism>